<protein>
    <submittedName>
        <fullName evidence="6">Selenocysteine-specific translation elongation factor</fullName>
    </submittedName>
</protein>
<dbReference type="OrthoDB" id="9803139at2"/>
<dbReference type="GO" id="GO:0005525">
    <property type="term" value="F:GTP binding"/>
    <property type="evidence" value="ECO:0007669"/>
    <property type="project" value="UniProtKB-KW"/>
</dbReference>
<dbReference type="CDD" id="cd04171">
    <property type="entry name" value="SelB"/>
    <property type="match status" value="1"/>
</dbReference>
<dbReference type="CDD" id="cd03696">
    <property type="entry name" value="SelB_II"/>
    <property type="match status" value="1"/>
</dbReference>
<dbReference type="Gene3D" id="2.40.30.10">
    <property type="entry name" value="Translation factors"/>
    <property type="match status" value="1"/>
</dbReference>
<dbReference type="InterPro" id="IPR015191">
    <property type="entry name" value="SelB_WHD4"/>
</dbReference>
<dbReference type="Gene3D" id="3.40.50.300">
    <property type="entry name" value="P-loop containing nucleotide triphosphate hydrolases"/>
    <property type="match status" value="1"/>
</dbReference>
<dbReference type="Pfam" id="PF09107">
    <property type="entry name" value="WHD_3rd_SelB"/>
    <property type="match status" value="1"/>
</dbReference>
<evidence type="ECO:0000259" key="5">
    <source>
        <dbReference type="PROSITE" id="PS51722"/>
    </source>
</evidence>
<feature type="domain" description="Tr-type G" evidence="5">
    <location>
        <begin position="1"/>
        <end position="155"/>
    </location>
</feature>
<evidence type="ECO:0000313" key="7">
    <source>
        <dbReference type="Proteomes" id="UP000252669"/>
    </source>
</evidence>
<evidence type="ECO:0000313" key="6">
    <source>
        <dbReference type="EMBL" id="RBQ27980.1"/>
    </source>
</evidence>
<dbReference type="NCBIfam" id="TIGR00231">
    <property type="entry name" value="small_GTP"/>
    <property type="match status" value="1"/>
</dbReference>
<dbReference type="InterPro" id="IPR057335">
    <property type="entry name" value="Beta-barrel_SelB"/>
</dbReference>
<comment type="caution">
    <text evidence="6">The sequence shown here is derived from an EMBL/GenBank/DDBJ whole genome shotgun (WGS) entry which is preliminary data.</text>
</comment>
<dbReference type="InterPro" id="IPR004535">
    <property type="entry name" value="Transl_elong_SelB"/>
</dbReference>
<accession>A0A366MQU3</accession>
<dbReference type="InterPro" id="IPR050055">
    <property type="entry name" value="EF-Tu_GTPase"/>
</dbReference>
<keyword evidence="3" id="KW-0648">Protein biosynthesis</keyword>
<dbReference type="GO" id="GO:0003924">
    <property type="term" value="F:GTPase activity"/>
    <property type="evidence" value="ECO:0007669"/>
    <property type="project" value="InterPro"/>
</dbReference>
<keyword evidence="4" id="KW-0342">GTP-binding</keyword>
<dbReference type="PANTHER" id="PTHR43721">
    <property type="entry name" value="ELONGATION FACTOR TU-RELATED"/>
    <property type="match status" value="1"/>
</dbReference>
<dbReference type="RefSeq" id="WP_113895390.1">
    <property type="nucleotide sequence ID" value="NZ_JANJGA010000027.1"/>
</dbReference>
<dbReference type="Gene3D" id="1.10.10.10">
    <property type="entry name" value="Winged helix-like DNA-binding domain superfamily/Winged helix DNA-binding domain"/>
    <property type="match status" value="1"/>
</dbReference>
<dbReference type="InterPro" id="IPR031157">
    <property type="entry name" value="G_TR_CS"/>
</dbReference>
<evidence type="ECO:0000256" key="1">
    <source>
        <dbReference type="ARBA" id="ARBA00004496"/>
    </source>
</evidence>
<dbReference type="InterPro" id="IPR005225">
    <property type="entry name" value="Small_GTP-bd"/>
</dbReference>
<dbReference type="NCBIfam" id="TIGR00475">
    <property type="entry name" value="selB"/>
    <property type="match status" value="1"/>
</dbReference>
<dbReference type="GO" id="GO:0003746">
    <property type="term" value="F:translation elongation factor activity"/>
    <property type="evidence" value="ECO:0007669"/>
    <property type="project" value="UniProtKB-KW"/>
</dbReference>
<dbReference type="AlphaFoldDB" id="A0A366MQU3"/>
<dbReference type="InterPro" id="IPR027417">
    <property type="entry name" value="P-loop_NTPase"/>
</dbReference>
<keyword evidence="6" id="KW-0251">Elongation factor</keyword>
<dbReference type="EMBL" id="PDKB01000028">
    <property type="protein sequence ID" value="RBQ27980.1"/>
    <property type="molecule type" value="Genomic_DNA"/>
</dbReference>
<reference evidence="6 7" key="1">
    <citation type="submission" date="2017-10" db="EMBL/GenBank/DDBJ databases">
        <title>Genomics of the genus Arcobacter.</title>
        <authorList>
            <person name="Perez-Cataluna A."/>
            <person name="Figueras M.J."/>
        </authorList>
    </citation>
    <scope>NUCLEOTIDE SEQUENCE [LARGE SCALE GENOMIC DNA]</scope>
    <source>
        <strain evidence="6 7">CECT 9230</strain>
    </source>
</reference>
<dbReference type="Pfam" id="PF25461">
    <property type="entry name" value="Beta-barrel_SelB"/>
    <property type="match status" value="1"/>
</dbReference>
<dbReference type="InterPro" id="IPR036388">
    <property type="entry name" value="WH-like_DNA-bd_sf"/>
</dbReference>
<sequence>MSNIIIGTAGHIDHGKTALINALNGFEGDTTNEEKERGITIDLSFSNLSLGQQNIAFIDVPGHEKLVKNMIAGAFGFDYVMLVVSANEGIKPQTIEHIEIINLLGLKEIIVVITKKDLVDDEELKQKESQILAFLKEFNFEVKFIQAVSIFDSNSIESLKTKLFTIKNSIKQEENFFRFYIDRVFSPKGIGTVVTGTVLGKKCELEEKVFIPQIQKETKIKNIQVHNQNVLEANISNRAALNLANIDKNSIQRGDLITKKGFIRGFDEIDISFKCLKNKKLNHNQKYTLFIGAKKSEVKVLLFDSLTSLEDGFATIKADEKLFTIFGEKLILRNANETICGAVVLNPIIDPMKKPQKKVLLEFLEKRDFQNAYKELLIAHKKGLGIISSTQRFALSHEEAINFAKTLKDVFIDEKELVIYPNSTKEEIKRFIKNIYTKNSYALLSSSSIHLRLSWASLSFIENVLSDLVDENFLIKENSLYKNANIKEDFTKELENIFCERLKKEDLSPTAPYNIYDEMDIDRKLGDDILKSLTSKKEVIRLQHNIFIHNQSLNKILKAMREIIKEDGFIEIFNFKQKYDLSRKYLVAYLDYLDNFSDIKKVENKRVFA</sequence>
<keyword evidence="7" id="KW-1185">Reference proteome</keyword>
<evidence type="ECO:0000256" key="4">
    <source>
        <dbReference type="ARBA" id="ARBA00023134"/>
    </source>
</evidence>
<dbReference type="GO" id="GO:0003723">
    <property type="term" value="F:RNA binding"/>
    <property type="evidence" value="ECO:0007669"/>
    <property type="project" value="InterPro"/>
</dbReference>
<dbReference type="SUPFAM" id="SSF46785">
    <property type="entry name" value="Winged helix' DNA-binding domain"/>
    <property type="match status" value="1"/>
</dbReference>
<comment type="subcellular location">
    <subcellularLocation>
        <location evidence="1">Cytoplasm</location>
    </subcellularLocation>
</comment>
<dbReference type="GO" id="GO:0005737">
    <property type="term" value="C:cytoplasm"/>
    <property type="evidence" value="ECO:0007669"/>
    <property type="project" value="UniProtKB-SubCell"/>
</dbReference>
<dbReference type="SUPFAM" id="SSF52540">
    <property type="entry name" value="P-loop containing nucleoside triphosphate hydrolases"/>
    <property type="match status" value="1"/>
</dbReference>
<dbReference type="InterPro" id="IPR036390">
    <property type="entry name" value="WH_DNA-bd_sf"/>
</dbReference>
<dbReference type="PROSITE" id="PS51722">
    <property type="entry name" value="G_TR_2"/>
    <property type="match status" value="1"/>
</dbReference>
<gene>
    <name evidence="6" type="primary">selB</name>
    <name evidence="6" type="ORF">CRU91_11635</name>
</gene>
<evidence type="ECO:0000256" key="3">
    <source>
        <dbReference type="ARBA" id="ARBA00022917"/>
    </source>
</evidence>
<dbReference type="Pfam" id="PF00009">
    <property type="entry name" value="GTP_EFTU"/>
    <property type="match status" value="1"/>
</dbReference>
<name>A0A366MQU3_9BACT</name>
<organism evidence="6 7">
    <name type="scientific">Aliarcobacter vitoriensis</name>
    <dbReference type="NCBI Taxonomy" id="2011099"/>
    <lineage>
        <taxon>Bacteria</taxon>
        <taxon>Pseudomonadati</taxon>
        <taxon>Campylobacterota</taxon>
        <taxon>Epsilonproteobacteria</taxon>
        <taxon>Campylobacterales</taxon>
        <taxon>Arcobacteraceae</taxon>
        <taxon>Aliarcobacter</taxon>
    </lineage>
</organism>
<dbReference type="InterPro" id="IPR009000">
    <property type="entry name" value="Transl_B-barrel_sf"/>
</dbReference>
<dbReference type="PROSITE" id="PS00301">
    <property type="entry name" value="G_TR_1"/>
    <property type="match status" value="1"/>
</dbReference>
<dbReference type="GO" id="GO:0001514">
    <property type="term" value="P:selenocysteine incorporation"/>
    <property type="evidence" value="ECO:0007669"/>
    <property type="project" value="InterPro"/>
</dbReference>
<dbReference type="InterPro" id="IPR000795">
    <property type="entry name" value="T_Tr_GTP-bd_dom"/>
</dbReference>
<evidence type="ECO:0000256" key="2">
    <source>
        <dbReference type="ARBA" id="ARBA00022490"/>
    </source>
</evidence>
<keyword evidence="4" id="KW-0547">Nucleotide-binding</keyword>
<proteinExistence type="predicted"/>
<dbReference type="SUPFAM" id="SSF50447">
    <property type="entry name" value="Translation proteins"/>
    <property type="match status" value="1"/>
</dbReference>
<dbReference type="PANTHER" id="PTHR43721:SF11">
    <property type="entry name" value="SELENOCYSTEINE-SPECIFIC ELONGATION FACTOR"/>
    <property type="match status" value="1"/>
</dbReference>
<dbReference type="Proteomes" id="UP000252669">
    <property type="component" value="Unassembled WGS sequence"/>
</dbReference>
<keyword evidence="2" id="KW-0963">Cytoplasm</keyword>